<dbReference type="PANTHER" id="PTHR10730">
    <property type="entry name" value="PROCOLLAGEN-LYSINE,2-OXOGLUTARATE 5-DIOXYGENASE/GLYCOSYLTRANSFERASE 25 FAMILY MEMBER"/>
    <property type="match status" value="1"/>
</dbReference>
<keyword evidence="3" id="KW-0808">Transferase</keyword>
<organism evidence="5 6">
    <name type="scientific">Didymodactylos carnosus</name>
    <dbReference type="NCBI Taxonomy" id="1234261"/>
    <lineage>
        <taxon>Eukaryota</taxon>
        <taxon>Metazoa</taxon>
        <taxon>Spiralia</taxon>
        <taxon>Gnathifera</taxon>
        <taxon>Rotifera</taxon>
        <taxon>Eurotatoria</taxon>
        <taxon>Bdelloidea</taxon>
        <taxon>Philodinida</taxon>
        <taxon>Philodinidae</taxon>
        <taxon>Didymodactylos</taxon>
    </lineage>
</organism>
<comment type="similarity">
    <text evidence="1">Belongs to the glycosyltransferase 25 family.</text>
</comment>
<sequence>MKIKFISSLYFFFVKGRKIIRSSEENYNLTTEKFLIEPSYTHWTIGYLLSLRGAQMLIDEKPLSKILPVDEYLPIMYDRHPNLEWKKYFQQRKLKAYAFHPQILTPTHYFGEPNYVSDTENTTILNINKDIIRPKSFEIDVDNLVHNNLTLNMLDKNTLIKDEL</sequence>
<evidence type="ECO:0000313" key="6">
    <source>
        <dbReference type="Proteomes" id="UP000682733"/>
    </source>
</evidence>
<proteinExistence type="inferred from homology"/>
<evidence type="ECO:0000256" key="2">
    <source>
        <dbReference type="ARBA" id="ARBA00022676"/>
    </source>
</evidence>
<comment type="caution">
    <text evidence="5">The sequence shown here is derived from an EMBL/GenBank/DDBJ whole genome shotgun (WGS) entry which is preliminary data.</text>
</comment>
<dbReference type="Proteomes" id="UP000682733">
    <property type="component" value="Unassembled WGS sequence"/>
</dbReference>
<dbReference type="AlphaFoldDB" id="A0A8S2HT38"/>
<dbReference type="InterPro" id="IPR050757">
    <property type="entry name" value="Collagen_mod_GT25"/>
</dbReference>
<keyword evidence="2" id="KW-0328">Glycosyltransferase</keyword>
<dbReference type="EMBL" id="CAJOBA010003243">
    <property type="protein sequence ID" value="CAF3675568.1"/>
    <property type="molecule type" value="Genomic_DNA"/>
</dbReference>
<dbReference type="GO" id="GO:0050211">
    <property type="term" value="F:procollagen galactosyltransferase activity"/>
    <property type="evidence" value="ECO:0007669"/>
    <property type="project" value="TreeGrafter"/>
</dbReference>
<reference evidence="5" key="1">
    <citation type="submission" date="2021-02" db="EMBL/GenBank/DDBJ databases">
        <authorList>
            <person name="Nowell W R."/>
        </authorList>
    </citation>
    <scope>NUCLEOTIDE SEQUENCE</scope>
</reference>
<dbReference type="EMBL" id="CAJNOK010003241">
    <property type="protein sequence ID" value="CAF0893705.1"/>
    <property type="molecule type" value="Genomic_DNA"/>
</dbReference>
<evidence type="ECO:0000313" key="5">
    <source>
        <dbReference type="EMBL" id="CAF3675568.1"/>
    </source>
</evidence>
<accession>A0A8S2HT38</accession>
<evidence type="ECO:0000256" key="3">
    <source>
        <dbReference type="ARBA" id="ARBA00022679"/>
    </source>
</evidence>
<evidence type="ECO:0000256" key="1">
    <source>
        <dbReference type="ARBA" id="ARBA00006721"/>
    </source>
</evidence>
<protein>
    <submittedName>
        <fullName evidence="5">Uncharacterized protein</fullName>
    </submittedName>
</protein>
<dbReference type="PANTHER" id="PTHR10730:SF53">
    <property type="entry name" value="GLYCOSYLTRANSFERASE 25 FAMILY MEMBER"/>
    <property type="match status" value="1"/>
</dbReference>
<gene>
    <name evidence="4" type="ORF">OVA965_LOCUS9260</name>
    <name evidence="5" type="ORF">TMI583_LOCUS9259</name>
</gene>
<dbReference type="Proteomes" id="UP000677228">
    <property type="component" value="Unassembled WGS sequence"/>
</dbReference>
<evidence type="ECO:0000313" key="4">
    <source>
        <dbReference type="EMBL" id="CAF0893705.1"/>
    </source>
</evidence>
<name>A0A8S2HT38_9BILA</name>